<evidence type="ECO:0000256" key="3">
    <source>
        <dbReference type="ARBA" id="ARBA00022989"/>
    </source>
</evidence>
<comment type="subcellular location">
    <subcellularLocation>
        <location evidence="1">Membrane</location>
        <topology evidence="1">Single-pass membrane protein</topology>
    </subcellularLocation>
</comment>
<evidence type="ECO:0000259" key="7">
    <source>
        <dbReference type="Pfam" id="PF03168"/>
    </source>
</evidence>
<evidence type="ECO:0000313" key="9">
    <source>
        <dbReference type="Proteomes" id="UP000032304"/>
    </source>
</evidence>
<organism evidence="8 9">
    <name type="scientific">Gossypium raimondii</name>
    <name type="common">Peruvian cotton</name>
    <name type="synonym">Gossypium klotzschianum subsp. raimondii</name>
    <dbReference type="NCBI Taxonomy" id="29730"/>
    <lineage>
        <taxon>Eukaryota</taxon>
        <taxon>Viridiplantae</taxon>
        <taxon>Streptophyta</taxon>
        <taxon>Embryophyta</taxon>
        <taxon>Tracheophyta</taxon>
        <taxon>Spermatophyta</taxon>
        <taxon>Magnoliopsida</taxon>
        <taxon>eudicotyledons</taxon>
        <taxon>Gunneridae</taxon>
        <taxon>Pentapetalae</taxon>
        <taxon>rosids</taxon>
        <taxon>malvids</taxon>
        <taxon>Malvales</taxon>
        <taxon>Malvaceae</taxon>
        <taxon>Malvoideae</taxon>
        <taxon>Gossypium</taxon>
    </lineage>
</organism>
<keyword evidence="9" id="KW-1185">Reference proteome</keyword>
<dbReference type="InterPro" id="IPR044839">
    <property type="entry name" value="NDR1-like"/>
</dbReference>
<dbReference type="GO" id="GO:0098542">
    <property type="term" value="P:defense response to other organism"/>
    <property type="evidence" value="ECO:0007669"/>
    <property type="project" value="InterPro"/>
</dbReference>
<feature type="compositionally biased region" description="Pro residues" evidence="5">
    <location>
        <begin position="25"/>
        <end position="38"/>
    </location>
</feature>
<feature type="region of interest" description="Disordered" evidence="5">
    <location>
        <begin position="1"/>
        <end position="44"/>
    </location>
</feature>
<protein>
    <recommendedName>
        <fullName evidence="7">Late embryogenesis abundant protein LEA-2 subgroup domain-containing protein</fullName>
    </recommendedName>
</protein>
<dbReference type="OMA" id="GYRDPNM"/>
<reference evidence="8 9" key="1">
    <citation type="journal article" date="2012" name="Nature">
        <title>Repeated polyploidization of Gossypium genomes and the evolution of spinnable cotton fibres.</title>
        <authorList>
            <person name="Paterson A.H."/>
            <person name="Wendel J.F."/>
            <person name="Gundlach H."/>
            <person name="Guo H."/>
            <person name="Jenkins J."/>
            <person name="Jin D."/>
            <person name="Llewellyn D."/>
            <person name="Showmaker K.C."/>
            <person name="Shu S."/>
            <person name="Udall J."/>
            <person name="Yoo M.J."/>
            <person name="Byers R."/>
            <person name="Chen W."/>
            <person name="Doron-Faigenboim A."/>
            <person name="Duke M.V."/>
            <person name="Gong L."/>
            <person name="Grimwood J."/>
            <person name="Grover C."/>
            <person name="Grupp K."/>
            <person name="Hu G."/>
            <person name="Lee T.H."/>
            <person name="Li J."/>
            <person name="Lin L."/>
            <person name="Liu T."/>
            <person name="Marler B.S."/>
            <person name="Page J.T."/>
            <person name="Roberts A.W."/>
            <person name="Romanel E."/>
            <person name="Sanders W.S."/>
            <person name="Szadkowski E."/>
            <person name="Tan X."/>
            <person name="Tang H."/>
            <person name="Xu C."/>
            <person name="Wang J."/>
            <person name="Wang Z."/>
            <person name="Zhang D."/>
            <person name="Zhang L."/>
            <person name="Ashrafi H."/>
            <person name="Bedon F."/>
            <person name="Bowers J.E."/>
            <person name="Brubaker C.L."/>
            <person name="Chee P.W."/>
            <person name="Das S."/>
            <person name="Gingle A.R."/>
            <person name="Haigler C.H."/>
            <person name="Harker D."/>
            <person name="Hoffmann L.V."/>
            <person name="Hovav R."/>
            <person name="Jones D.C."/>
            <person name="Lemke C."/>
            <person name="Mansoor S."/>
            <person name="ur Rahman M."/>
            <person name="Rainville L.N."/>
            <person name="Rambani A."/>
            <person name="Reddy U.K."/>
            <person name="Rong J.K."/>
            <person name="Saranga Y."/>
            <person name="Scheffler B.E."/>
            <person name="Scheffler J.A."/>
            <person name="Stelly D.M."/>
            <person name="Triplett B.A."/>
            <person name="Van Deynze A."/>
            <person name="Vaslin M.F."/>
            <person name="Waghmare V.N."/>
            <person name="Walford S.A."/>
            <person name="Wright R.J."/>
            <person name="Zaki E.A."/>
            <person name="Zhang T."/>
            <person name="Dennis E.S."/>
            <person name="Mayer K.F."/>
            <person name="Peterson D.G."/>
            <person name="Rokhsar D.S."/>
            <person name="Wang X."/>
            <person name="Schmutz J."/>
        </authorList>
    </citation>
    <scope>NUCLEOTIDE SEQUENCE [LARGE SCALE GENOMIC DNA]</scope>
</reference>
<evidence type="ECO:0000256" key="2">
    <source>
        <dbReference type="ARBA" id="ARBA00022692"/>
    </source>
</evidence>
<evidence type="ECO:0000256" key="1">
    <source>
        <dbReference type="ARBA" id="ARBA00004167"/>
    </source>
</evidence>
<dbReference type="EMBL" id="CM001743">
    <property type="protein sequence ID" value="KJB24590.1"/>
    <property type="molecule type" value="Genomic_DNA"/>
</dbReference>
<dbReference type="eggNOG" id="ENOG502RXF8">
    <property type="taxonomic scope" value="Eukaryota"/>
</dbReference>
<dbReference type="GO" id="GO:0005886">
    <property type="term" value="C:plasma membrane"/>
    <property type="evidence" value="ECO:0007669"/>
    <property type="project" value="TreeGrafter"/>
</dbReference>
<evidence type="ECO:0000256" key="6">
    <source>
        <dbReference type="SAM" id="Phobius"/>
    </source>
</evidence>
<keyword evidence="3 6" id="KW-1133">Transmembrane helix</keyword>
<dbReference type="STRING" id="29730.A0A0D2RZZ5"/>
<dbReference type="PANTHER" id="PTHR31234:SF35">
    <property type="entry name" value="LATE EMBRYOGENESIS ABUNDANT (LEA) HYDROXYPROLINE-RICH GLYCOPROTEIN FAMILY"/>
    <property type="match status" value="1"/>
</dbReference>
<keyword evidence="4 6" id="KW-0472">Membrane</keyword>
<name>A0A0D2RZZ5_GOSRA</name>
<feature type="transmembrane region" description="Helical" evidence="6">
    <location>
        <begin position="47"/>
        <end position="72"/>
    </location>
</feature>
<sequence>MSDAPFPSALNKPPGYNDPNSPAGFKPPPRKPVLPPSFRPKKKKGSVCCCCFCISFSILIALIIIFAAVFYFSVNPKLPRFHVRSFQIPRFNVTETPDGTYLDSTTMTVMEVRNPNGKMTYYYGDTAVDISVGEGKDETELGTAKVPKFTSRTQNTTSLKVETKASNKQVDNTLANRLLSGYKSKSLAVNVAARTKVGVGVAGLKTGMLGVTVKCKGITMKQLDGDDMPNCLIHTLRWIKVG</sequence>
<accession>A0A0D2RZZ5</accession>
<dbReference type="Gramene" id="KJB24589">
    <property type="protein sequence ID" value="KJB24589"/>
    <property type="gene ID" value="B456_004G153000"/>
</dbReference>
<gene>
    <name evidence="8" type="ORF">B456_004G153000</name>
</gene>
<dbReference type="AlphaFoldDB" id="A0A0D2RZZ5"/>
<feature type="domain" description="Late embryogenesis abundant protein LEA-2 subgroup" evidence="7">
    <location>
        <begin position="111"/>
        <end position="201"/>
    </location>
</feature>
<dbReference type="KEGG" id="gra:105791548"/>
<dbReference type="Proteomes" id="UP000032304">
    <property type="component" value="Chromosome 4"/>
</dbReference>
<dbReference type="PANTHER" id="PTHR31234">
    <property type="entry name" value="LATE EMBRYOGENESIS ABUNDANT (LEA) HYDROXYPROLINE-RICH GLYCOPROTEIN FAMILY"/>
    <property type="match status" value="1"/>
</dbReference>
<evidence type="ECO:0000256" key="5">
    <source>
        <dbReference type="SAM" id="MobiDB-lite"/>
    </source>
</evidence>
<dbReference type="Gramene" id="KJB24590">
    <property type="protein sequence ID" value="KJB24590"/>
    <property type="gene ID" value="B456_004G153000"/>
</dbReference>
<keyword evidence="2 6" id="KW-0812">Transmembrane</keyword>
<dbReference type="InterPro" id="IPR004864">
    <property type="entry name" value="LEA_2"/>
</dbReference>
<dbReference type="EMBL" id="CM001743">
    <property type="protein sequence ID" value="KJB24589.1"/>
    <property type="molecule type" value="Genomic_DNA"/>
</dbReference>
<evidence type="ECO:0000256" key="4">
    <source>
        <dbReference type="ARBA" id="ARBA00023136"/>
    </source>
</evidence>
<dbReference type="OrthoDB" id="777695at2759"/>
<evidence type="ECO:0000313" key="8">
    <source>
        <dbReference type="EMBL" id="KJB24590.1"/>
    </source>
</evidence>
<dbReference type="Pfam" id="PF03168">
    <property type="entry name" value="LEA_2"/>
    <property type="match status" value="1"/>
</dbReference>
<proteinExistence type="predicted"/>